<evidence type="ECO:0000256" key="5">
    <source>
        <dbReference type="ARBA" id="ARBA00022741"/>
    </source>
</evidence>
<dbReference type="SUPFAM" id="SSF52540">
    <property type="entry name" value="P-loop containing nucleoside triphosphate hydrolases"/>
    <property type="match status" value="1"/>
</dbReference>
<dbReference type="PANTHER" id="PTHR42771:SF2">
    <property type="entry name" value="IRON(3+)-HYDROXAMATE IMPORT ATP-BINDING PROTEIN FHUC"/>
    <property type="match status" value="1"/>
</dbReference>
<dbReference type="Pfam" id="PF00005">
    <property type="entry name" value="ABC_tran"/>
    <property type="match status" value="1"/>
</dbReference>
<evidence type="ECO:0000313" key="11">
    <source>
        <dbReference type="EMBL" id="MDR6868027.1"/>
    </source>
</evidence>
<evidence type="ECO:0000256" key="4">
    <source>
        <dbReference type="ARBA" id="ARBA00022496"/>
    </source>
</evidence>
<dbReference type="GO" id="GO:0005524">
    <property type="term" value="F:ATP binding"/>
    <property type="evidence" value="ECO:0007669"/>
    <property type="project" value="UniProtKB-KW"/>
</dbReference>
<evidence type="ECO:0000256" key="2">
    <source>
        <dbReference type="ARBA" id="ARBA00022448"/>
    </source>
</evidence>
<accession>A0ABU1SGN8</accession>
<dbReference type="SMART" id="SM00382">
    <property type="entry name" value="AAA"/>
    <property type="match status" value="1"/>
</dbReference>
<organism evidence="11 12">
    <name type="scientific">Microbacterium resistens</name>
    <dbReference type="NCBI Taxonomy" id="156977"/>
    <lineage>
        <taxon>Bacteria</taxon>
        <taxon>Bacillati</taxon>
        <taxon>Actinomycetota</taxon>
        <taxon>Actinomycetes</taxon>
        <taxon>Micrococcales</taxon>
        <taxon>Microbacteriaceae</taxon>
        <taxon>Microbacterium</taxon>
    </lineage>
</organism>
<feature type="domain" description="ABC transporter" evidence="10">
    <location>
        <begin position="8"/>
        <end position="244"/>
    </location>
</feature>
<evidence type="ECO:0000313" key="12">
    <source>
        <dbReference type="Proteomes" id="UP001259347"/>
    </source>
</evidence>
<gene>
    <name evidence="11" type="ORF">J2Y69_002635</name>
</gene>
<evidence type="ECO:0000256" key="9">
    <source>
        <dbReference type="ARBA" id="ARBA00023136"/>
    </source>
</evidence>
<dbReference type="PROSITE" id="PS50893">
    <property type="entry name" value="ABC_TRANSPORTER_2"/>
    <property type="match status" value="1"/>
</dbReference>
<dbReference type="PANTHER" id="PTHR42771">
    <property type="entry name" value="IRON(3+)-HYDROXAMATE IMPORT ATP-BINDING PROTEIN FHUC"/>
    <property type="match status" value="1"/>
</dbReference>
<dbReference type="CDD" id="cd03214">
    <property type="entry name" value="ABC_Iron-Siderophores_B12_Hemin"/>
    <property type="match status" value="1"/>
</dbReference>
<dbReference type="InterPro" id="IPR027417">
    <property type="entry name" value="P-loop_NTPase"/>
</dbReference>
<comment type="subcellular location">
    <subcellularLocation>
        <location evidence="1">Cell membrane</location>
        <topology evidence="1">Peripheral membrane protein</topology>
    </subcellularLocation>
</comment>
<reference evidence="11 12" key="1">
    <citation type="submission" date="2023-07" db="EMBL/GenBank/DDBJ databases">
        <title>Sorghum-associated microbial communities from plants grown in Nebraska, USA.</title>
        <authorList>
            <person name="Schachtman D."/>
        </authorList>
    </citation>
    <scope>NUCLEOTIDE SEQUENCE [LARGE SCALE GENOMIC DNA]</scope>
    <source>
        <strain evidence="11 12">2980</strain>
    </source>
</reference>
<name>A0ABU1SGN8_9MICO</name>
<protein>
    <submittedName>
        <fullName evidence="11">Iron complex transport system ATP-binding protein</fullName>
    </submittedName>
</protein>
<evidence type="ECO:0000256" key="1">
    <source>
        <dbReference type="ARBA" id="ARBA00004202"/>
    </source>
</evidence>
<dbReference type="RefSeq" id="WP_310021430.1">
    <property type="nucleotide sequence ID" value="NZ_JAVDUM010000011.1"/>
</dbReference>
<keyword evidence="12" id="KW-1185">Reference proteome</keyword>
<dbReference type="InterPro" id="IPR003593">
    <property type="entry name" value="AAA+_ATPase"/>
</dbReference>
<dbReference type="Proteomes" id="UP001259347">
    <property type="component" value="Unassembled WGS sequence"/>
</dbReference>
<keyword evidence="5" id="KW-0547">Nucleotide-binding</keyword>
<evidence type="ECO:0000256" key="3">
    <source>
        <dbReference type="ARBA" id="ARBA00022475"/>
    </source>
</evidence>
<keyword evidence="6 11" id="KW-0067">ATP-binding</keyword>
<evidence type="ECO:0000256" key="6">
    <source>
        <dbReference type="ARBA" id="ARBA00022840"/>
    </source>
</evidence>
<dbReference type="InterPro" id="IPR051535">
    <property type="entry name" value="Siderophore_ABC-ATPase"/>
</dbReference>
<keyword evidence="7" id="KW-0408">Iron</keyword>
<keyword evidence="2" id="KW-0813">Transport</keyword>
<keyword evidence="3" id="KW-1003">Cell membrane</keyword>
<dbReference type="Gene3D" id="3.40.50.300">
    <property type="entry name" value="P-loop containing nucleotide triphosphate hydrolases"/>
    <property type="match status" value="1"/>
</dbReference>
<dbReference type="EMBL" id="JAVDUM010000011">
    <property type="protein sequence ID" value="MDR6868027.1"/>
    <property type="molecule type" value="Genomic_DNA"/>
</dbReference>
<dbReference type="InterPro" id="IPR017871">
    <property type="entry name" value="ABC_transporter-like_CS"/>
</dbReference>
<proteinExistence type="predicted"/>
<keyword evidence="4" id="KW-0410">Iron transport</keyword>
<evidence type="ECO:0000259" key="10">
    <source>
        <dbReference type="PROSITE" id="PS50893"/>
    </source>
</evidence>
<keyword evidence="9" id="KW-0472">Membrane</keyword>
<dbReference type="PROSITE" id="PS00211">
    <property type="entry name" value="ABC_TRANSPORTER_1"/>
    <property type="match status" value="1"/>
</dbReference>
<dbReference type="InterPro" id="IPR003439">
    <property type="entry name" value="ABC_transporter-like_ATP-bd"/>
</dbReference>
<evidence type="ECO:0000256" key="8">
    <source>
        <dbReference type="ARBA" id="ARBA00023065"/>
    </source>
</evidence>
<keyword evidence="8" id="KW-0406">Ion transport</keyword>
<sequence length="268" mass="28861">MTGTTHTLQAEDLTVGYDGDPVISGLTLELPGEGVTMIVGGNGCGKSTLLRSLARLLRPRGGAVLLDGTPIAKLPTKEVARIIGLLPQAPVAPDGITVADLVDRGRTPHRAWFRGRDGHDDEVVADALEATGMTELADRAIDELSGGQRQRAWVAMALAQEPDVLLLDEPTTYLDLAHQVELLQLLVRLSRERGTQVVIVMHELNLATRYADHLVAMRDGRIVADGQPDEVVTVELLREVFDLEAVVVPDPVAGTPMIVPVDVHRRPA</sequence>
<comment type="caution">
    <text evidence="11">The sequence shown here is derived from an EMBL/GenBank/DDBJ whole genome shotgun (WGS) entry which is preliminary data.</text>
</comment>
<evidence type="ECO:0000256" key="7">
    <source>
        <dbReference type="ARBA" id="ARBA00023004"/>
    </source>
</evidence>